<dbReference type="EMBL" id="JAHOEI010000118">
    <property type="protein sequence ID" value="MBV3389222.1"/>
    <property type="molecule type" value="Genomic_DNA"/>
</dbReference>
<dbReference type="PROSITE" id="PS51257">
    <property type="entry name" value="PROKAR_LIPOPROTEIN"/>
    <property type="match status" value="1"/>
</dbReference>
<accession>A0AAW4N2W2</accession>
<dbReference type="Proteomes" id="UP001196765">
    <property type="component" value="Unassembled WGS sequence"/>
</dbReference>
<organism evidence="1 2">
    <name type="scientific">Segatella copri</name>
    <dbReference type="NCBI Taxonomy" id="165179"/>
    <lineage>
        <taxon>Bacteria</taxon>
        <taxon>Pseudomonadati</taxon>
        <taxon>Bacteroidota</taxon>
        <taxon>Bacteroidia</taxon>
        <taxon>Bacteroidales</taxon>
        <taxon>Prevotellaceae</taxon>
        <taxon>Segatella</taxon>
    </lineage>
</organism>
<sequence>MKNRTLFIIGIVLVALSSCNNKSKNVPCQIIVYDEATFTKSYLINYNGKDSIETTCGALSFDITDKLVYNQKINMKEVKFRTIYLHKSQKITRKQNDSLQTIICQLLSNPTTDTIPILAKDATYLPQFGIVQATNPSCLLYFP</sequence>
<evidence type="ECO:0008006" key="3">
    <source>
        <dbReference type="Google" id="ProtNLM"/>
    </source>
</evidence>
<proteinExistence type="predicted"/>
<dbReference type="AlphaFoldDB" id="A0AAW4N2W2"/>
<protein>
    <recommendedName>
        <fullName evidence="3">Lipoprotein</fullName>
    </recommendedName>
</protein>
<dbReference type="RefSeq" id="WP_217745242.1">
    <property type="nucleotide sequence ID" value="NZ_JAHOEI010000118.1"/>
</dbReference>
<evidence type="ECO:0000313" key="2">
    <source>
        <dbReference type="Proteomes" id="UP001196765"/>
    </source>
</evidence>
<name>A0AAW4N2W2_9BACT</name>
<feature type="non-terminal residue" evidence="1">
    <location>
        <position position="143"/>
    </location>
</feature>
<evidence type="ECO:0000313" key="1">
    <source>
        <dbReference type="EMBL" id="MBV3389222.1"/>
    </source>
</evidence>
<gene>
    <name evidence="1" type="ORF">KSW82_16005</name>
</gene>
<comment type="caution">
    <text evidence="1">The sequence shown here is derived from an EMBL/GenBank/DDBJ whole genome shotgun (WGS) entry which is preliminary data.</text>
</comment>
<reference evidence="1" key="1">
    <citation type="submission" date="2021-06" db="EMBL/GenBank/DDBJ databases">
        <title>Collection of gut derived symbiotic bacterial strains cultured from healthy donors.</title>
        <authorList>
            <person name="Lin H."/>
            <person name="Littmann E."/>
            <person name="Pamer E.G."/>
        </authorList>
    </citation>
    <scope>NUCLEOTIDE SEQUENCE</scope>
    <source>
        <strain evidence="1">MSK.21.74</strain>
    </source>
</reference>